<sequence>MMTLEDLLAREAIRELRVAYSTAFDTIDEAAVRANFIDDIVCEYPVAYGGPIQGVEKVIALFRQTWAHCKYPYDTVHFIGNHAIELTGPDTARGHCMLLDFVNRQGDGSPIRTRGGHDNPMLLIGRYEDEYVKRDGAWKFARIKLTTAWPDRNV</sequence>
<dbReference type="Proteomes" id="UP000283003">
    <property type="component" value="Unassembled WGS sequence"/>
</dbReference>
<protein>
    <submittedName>
        <fullName evidence="2">Nuclear transport factor 2 family protein</fullName>
    </submittedName>
</protein>
<dbReference type="SUPFAM" id="SSF54427">
    <property type="entry name" value="NTF2-like"/>
    <property type="match status" value="1"/>
</dbReference>
<dbReference type="CDD" id="cd00531">
    <property type="entry name" value="NTF2_like"/>
    <property type="match status" value="1"/>
</dbReference>
<feature type="domain" description="SnoaL-like" evidence="1">
    <location>
        <begin position="6"/>
        <end position="143"/>
    </location>
</feature>
<evidence type="ECO:0000313" key="2">
    <source>
        <dbReference type="EMBL" id="RVQ64733.1"/>
    </source>
</evidence>
<dbReference type="EMBL" id="RXOL01000012">
    <property type="protein sequence ID" value="RVQ64733.1"/>
    <property type="molecule type" value="Genomic_DNA"/>
</dbReference>
<comment type="caution">
    <text evidence="2">The sequence shown here is derived from an EMBL/GenBank/DDBJ whole genome shotgun (WGS) entry which is preliminary data.</text>
</comment>
<proteinExistence type="predicted"/>
<evidence type="ECO:0000259" key="1">
    <source>
        <dbReference type="Pfam" id="PF13577"/>
    </source>
</evidence>
<dbReference type="OrthoDB" id="7541204at2"/>
<reference evidence="2 3" key="1">
    <citation type="submission" date="2018-12" db="EMBL/GenBank/DDBJ databases">
        <title>Croceicoccus ponticola sp. nov., a lipolytic bacterium isolated from seawater.</title>
        <authorList>
            <person name="Yoon J.-H."/>
        </authorList>
    </citation>
    <scope>NUCLEOTIDE SEQUENCE [LARGE SCALE GENOMIC DNA]</scope>
    <source>
        <strain evidence="2 3">GM-16</strain>
    </source>
</reference>
<dbReference type="InterPro" id="IPR032710">
    <property type="entry name" value="NTF2-like_dom_sf"/>
</dbReference>
<gene>
    <name evidence="2" type="ORF">EKN06_15110</name>
</gene>
<evidence type="ECO:0000313" key="3">
    <source>
        <dbReference type="Proteomes" id="UP000283003"/>
    </source>
</evidence>
<dbReference type="Pfam" id="PF13577">
    <property type="entry name" value="SnoaL_4"/>
    <property type="match status" value="1"/>
</dbReference>
<accession>A0A437GU22</accession>
<dbReference type="AlphaFoldDB" id="A0A437GU22"/>
<dbReference type="Gene3D" id="3.10.450.50">
    <property type="match status" value="1"/>
</dbReference>
<organism evidence="2 3">
    <name type="scientific">Croceicoccus ponticola</name>
    <dbReference type="NCBI Taxonomy" id="2217664"/>
    <lineage>
        <taxon>Bacteria</taxon>
        <taxon>Pseudomonadati</taxon>
        <taxon>Pseudomonadota</taxon>
        <taxon>Alphaproteobacteria</taxon>
        <taxon>Sphingomonadales</taxon>
        <taxon>Erythrobacteraceae</taxon>
        <taxon>Croceicoccus</taxon>
    </lineage>
</organism>
<name>A0A437GU22_9SPHN</name>
<dbReference type="InterPro" id="IPR037401">
    <property type="entry name" value="SnoaL-like"/>
</dbReference>
<keyword evidence="3" id="KW-1185">Reference proteome</keyword>